<dbReference type="Pfam" id="PF04717">
    <property type="entry name" value="Phage_base_V"/>
    <property type="match status" value="1"/>
</dbReference>
<dbReference type="SUPFAM" id="SSF69279">
    <property type="entry name" value="Phage tail proteins"/>
    <property type="match status" value="1"/>
</dbReference>
<sequence>MSEVIYTSADIIVSNYKFERITELIIEKQVNEHAKLIISGIISEDMQDKYIEQANASDTIRVAVQDQEKVIPLFHGVITNISVQAARGVRSIAIEAHSLSILMDIRKETGSIQNKELSYKSLFHRIIANYPDSDVIDEASLGEKTGGLLVQYQETDWAFMRRLASHFHAPLIPVSSRTGIKLYVGLPDAVHPQKLDEYNYAINKDLRDYKLKSENGVKDISEQNSISYTVTSHKVFELGQAVTFQKRTLYVSHVETKLENGILSSLYDLKDAKGLRCRTEYPYALAGTSLFGTILDVAKDKVRVKLHIDQDQPVNEAMWFPYSTVYSSPDGSGWYCMPEKGDEVRLYFPDEQEKNAFAASSVDTDSSNPEKRSDPSVKSISTKYGKEIVFKPGAVEIIGGGQLLMKLTDDGGIEINSDKKISLSAMEDIEINGGAKILIQGESGIEFVQGNASLKVEDEVTLSGGRVNIE</sequence>
<accession>A0A3Q8S6I8</accession>
<dbReference type="EMBL" id="CP034248">
    <property type="protein sequence ID" value="AZK48607.1"/>
    <property type="molecule type" value="Genomic_DNA"/>
</dbReference>
<dbReference type="AlphaFoldDB" id="A0A3Q8S6I8"/>
<proteinExistence type="predicted"/>
<gene>
    <name evidence="3" type="ORF">EIM92_22500</name>
</gene>
<protein>
    <submittedName>
        <fullName evidence="3">Phage tail protein</fullName>
    </submittedName>
</protein>
<dbReference type="RefSeq" id="WP_125084758.1">
    <property type="nucleotide sequence ID" value="NZ_CP034248.1"/>
</dbReference>
<organism evidence="3 4">
    <name type="scientific">Paenibacillus lentus</name>
    <dbReference type="NCBI Taxonomy" id="1338368"/>
    <lineage>
        <taxon>Bacteria</taxon>
        <taxon>Bacillati</taxon>
        <taxon>Bacillota</taxon>
        <taxon>Bacilli</taxon>
        <taxon>Bacillales</taxon>
        <taxon>Paenibacillaceae</taxon>
        <taxon>Paenibacillus</taxon>
    </lineage>
</organism>
<evidence type="ECO:0000259" key="2">
    <source>
        <dbReference type="Pfam" id="PF04717"/>
    </source>
</evidence>
<feature type="region of interest" description="Disordered" evidence="1">
    <location>
        <begin position="358"/>
        <end position="379"/>
    </location>
</feature>
<keyword evidence="4" id="KW-1185">Reference proteome</keyword>
<evidence type="ECO:0000256" key="1">
    <source>
        <dbReference type="SAM" id="MobiDB-lite"/>
    </source>
</evidence>
<dbReference type="KEGG" id="plen:EIM92_22500"/>
<dbReference type="OrthoDB" id="95423at2"/>
<dbReference type="Proteomes" id="UP000273145">
    <property type="component" value="Chromosome"/>
</dbReference>
<reference evidence="3 4" key="1">
    <citation type="submission" date="2018-11" db="EMBL/GenBank/DDBJ databases">
        <title>Genome sequencing of Paenibacillus lentus DSM25539(T).</title>
        <authorList>
            <person name="Kook J.-K."/>
            <person name="Park S.-N."/>
            <person name="Lim Y.K."/>
        </authorList>
    </citation>
    <scope>NUCLEOTIDE SEQUENCE [LARGE SCALE GENOMIC DNA]</scope>
    <source>
        <strain evidence="3 4">DSM 25539</strain>
    </source>
</reference>
<name>A0A3Q8S6I8_9BACL</name>
<dbReference type="InterPro" id="IPR006531">
    <property type="entry name" value="Gp5/Vgr_OB"/>
</dbReference>
<evidence type="ECO:0000313" key="3">
    <source>
        <dbReference type="EMBL" id="AZK48607.1"/>
    </source>
</evidence>
<evidence type="ECO:0000313" key="4">
    <source>
        <dbReference type="Proteomes" id="UP000273145"/>
    </source>
</evidence>
<feature type="domain" description="Gp5/Type VI secretion system Vgr protein OB-fold" evidence="2">
    <location>
        <begin position="298"/>
        <end position="357"/>
    </location>
</feature>